<dbReference type="Proteomes" id="UP000002531">
    <property type="component" value="Chromosome"/>
</dbReference>
<dbReference type="KEGG" id="nwi:Nwi_0620"/>
<dbReference type="AlphaFoldDB" id="Q3SV04"/>
<sequence>MSNFPRIPVLRSLGPYVGPRLWYFCRKYRALIGVAQRSKTGKEAHSGVLKMNRRHSPPVAAEALADAGIYRADIDPDSAKAWSR</sequence>
<dbReference type="HOGENOM" id="CLU_2524186_0_0_5"/>
<accession>Q3SV04</accession>
<gene>
    <name evidence="1" type="ordered locus">Nwi_0620</name>
</gene>
<keyword evidence="2" id="KW-1185">Reference proteome</keyword>
<evidence type="ECO:0000313" key="1">
    <source>
        <dbReference type="EMBL" id="ABA03887.1"/>
    </source>
</evidence>
<dbReference type="EMBL" id="CP000115">
    <property type="protein sequence ID" value="ABA03887.1"/>
    <property type="molecule type" value="Genomic_DNA"/>
</dbReference>
<protein>
    <submittedName>
        <fullName evidence="1">Uncharacterized protein</fullName>
    </submittedName>
</protein>
<name>Q3SV04_NITWN</name>
<organism evidence="1 2">
    <name type="scientific">Nitrobacter winogradskyi (strain ATCC 25391 / DSM 10237 / CIP 104748 / NCIMB 11846 / Nb-255)</name>
    <dbReference type="NCBI Taxonomy" id="323098"/>
    <lineage>
        <taxon>Bacteria</taxon>
        <taxon>Pseudomonadati</taxon>
        <taxon>Pseudomonadota</taxon>
        <taxon>Alphaproteobacteria</taxon>
        <taxon>Hyphomicrobiales</taxon>
        <taxon>Nitrobacteraceae</taxon>
        <taxon>Nitrobacter</taxon>
    </lineage>
</organism>
<reference evidence="1 2" key="1">
    <citation type="journal article" date="2006" name="Appl. Environ. Microbiol.">
        <title>Genome sequence of the chemolithoautotrophic nitrite-oxidizing bacterium Nitrobacter winogradskyi Nb-255.</title>
        <authorList>
            <person name="Starkenburg S.R."/>
            <person name="Chain P.S."/>
            <person name="Sayavedra-Soto L.A."/>
            <person name="Hauser L."/>
            <person name="Land M.L."/>
            <person name="Larimer F.W."/>
            <person name="Malfatti S.A."/>
            <person name="Klotz M.G."/>
            <person name="Bottomley P.J."/>
            <person name="Arp D.J."/>
            <person name="Hickey W.J."/>
        </authorList>
    </citation>
    <scope>NUCLEOTIDE SEQUENCE [LARGE SCALE GENOMIC DNA]</scope>
    <source>
        <strain evidence="2">ATCC 25391 / DSM 10237 / CIP 104748 / NCIMB 11846 / Nb-255</strain>
    </source>
</reference>
<proteinExistence type="predicted"/>
<evidence type="ECO:0000313" key="2">
    <source>
        <dbReference type="Proteomes" id="UP000002531"/>
    </source>
</evidence>